<organism evidence="1 2">
    <name type="scientific">Raoultella planticola</name>
    <name type="common">Klebsiella planticola</name>
    <dbReference type="NCBI Taxonomy" id="575"/>
    <lineage>
        <taxon>Bacteria</taxon>
        <taxon>Pseudomonadati</taxon>
        <taxon>Pseudomonadota</taxon>
        <taxon>Gammaproteobacteria</taxon>
        <taxon>Enterobacterales</taxon>
        <taxon>Enterobacteriaceae</taxon>
        <taxon>Klebsiella/Raoultella group</taxon>
        <taxon>Raoultella</taxon>
    </lineage>
</organism>
<name>A0A485DAC4_RAOPL</name>
<proteinExistence type="predicted"/>
<dbReference type="AlphaFoldDB" id="A0A485DAC4"/>
<evidence type="ECO:0000313" key="2">
    <source>
        <dbReference type="Proteomes" id="UP000345637"/>
    </source>
</evidence>
<evidence type="ECO:0000313" key="1">
    <source>
        <dbReference type="EMBL" id="VFS94069.1"/>
    </source>
</evidence>
<sequence length="82" mass="9165">MEFQCEVVERLGNNTYLFGQCYGHDNVKILLPAMCTSARGRKSTSPLTTASVWFSMKTICGSAPILLRQMLIKKHLAVMITL</sequence>
<protein>
    <submittedName>
        <fullName evidence="1">Uncharacterized protein</fullName>
    </submittedName>
</protein>
<dbReference type="Proteomes" id="UP000345637">
    <property type="component" value="Unassembled WGS sequence"/>
</dbReference>
<gene>
    <name evidence="1" type="ORF">NCTC12998_07823</name>
</gene>
<accession>A0A485DAC4</accession>
<dbReference type="EMBL" id="CAADJE010000044">
    <property type="protein sequence ID" value="VFS94069.1"/>
    <property type="molecule type" value="Genomic_DNA"/>
</dbReference>
<reference evidence="1 2" key="1">
    <citation type="submission" date="2019-03" db="EMBL/GenBank/DDBJ databases">
        <authorList>
            <consortium name="Pathogen Informatics"/>
        </authorList>
    </citation>
    <scope>NUCLEOTIDE SEQUENCE [LARGE SCALE GENOMIC DNA]</scope>
    <source>
        <strain evidence="1 2">NCTC12998</strain>
    </source>
</reference>